<feature type="compositionally biased region" description="Acidic residues" evidence="1">
    <location>
        <begin position="142"/>
        <end position="153"/>
    </location>
</feature>
<feature type="region of interest" description="Disordered" evidence="1">
    <location>
        <begin position="137"/>
        <end position="164"/>
    </location>
</feature>
<feature type="compositionally biased region" description="Basic residues" evidence="1">
    <location>
        <begin position="1037"/>
        <end position="1049"/>
    </location>
</feature>
<evidence type="ECO:0000313" key="3">
    <source>
        <dbReference type="Proteomes" id="UP000266841"/>
    </source>
</evidence>
<protein>
    <submittedName>
        <fullName evidence="2">Uncharacterized protein</fullName>
    </submittedName>
</protein>
<gene>
    <name evidence="2" type="ORF">THAOC_34604</name>
</gene>
<dbReference type="AlphaFoldDB" id="K0R4R5"/>
<feature type="compositionally biased region" description="Low complexity" evidence="1">
    <location>
        <begin position="288"/>
        <end position="317"/>
    </location>
</feature>
<feature type="region of interest" description="Disordered" evidence="1">
    <location>
        <begin position="338"/>
        <end position="367"/>
    </location>
</feature>
<name>K0R4R5_THAOC</name>
<feature type="region of interest" description="Disordered" evidence="1">
    <location>
        <begin position="261"/>
        <end position="317"/>
    </location>
</feature>
<feature type="region of interest" description="Disordered" evidence="1">
    <location>
        <begin position="1002"/>
        <end position="1074"/>
    </location>
</feature>
<sequence length="1074" mass="113669">CVELLKDYDSAGGYHVLTHAIANSSAEHVPTLLELVTVLVCCKIAGAPSSYDEMDDGDGGGSSGGDTTHRAVDIAEGKMAMNTNAFEIVDELMARSTGVLAAYKERHGGSRPIFDGGSDVAELADFSVRYAWDAALSSSGGEGEEGREGDEDGDGRGEGVASVASPSDLTRELMVTILRLYSDHARNFDLIESEYHTLSHYILAFPTLEDVSNKVLALKTLEYVCTGLASGSSSAMPLRVVTEVFASLCKHLLRVTGEMNAAGREEDERTGRRGARTRTPRQKRRWSRPSSTSRCSATPSSSSSSTTTGSPTRCSTAASLGSKVDDVLDLVAVAVSGAGPRGDAGASADELDPDEDDDEGALLVPNPARSTRMDGVFACLCRILRVVVRQPGSRGVGEKSSGTPGGAGGAAAESSLTTLLSVGVLHLGDGAVRSALDVFKSMMARGQDGDGLGGDMACLLGLIDKFSARDYREGIEGGSRSVDPLCLSRQVAVMDAVRSVLPGNEASQDVFRTRGGFETIVRLVIGVEGALGSADTAGAAASLLESAFALLATATDPNGRNLKSQAAMQRSLGEGSSGDLLTPPFAMDISFGDTVACGIPSPSTTNVTYLRDHGFYIEFASAIAATGVLDDVARARAVMNLALELIHPRLVLSPGGKRSNADKSPDARDIVLRNADAVRLVLGLTTRLPATDGHRSLAKNAFDELLRLCANDMAGSSLARLASSGLCTCLTSPAGFASMLEDRSHFLYSRFVLLLRRIAAFSMSHNDFVSLLRCVAGPILVADQDDGDEEFSASATSGKRIRLAVITSSAKSRKPPAGARTEAWQSRESGFCNRLETLSVIAERGDRVARCEVGGDSLNSIAMYMQNVPLEERMYRLAEQGRLRFLEVESVDASARAIAASGGQAQASGRGADKADVWSPLVGTGFTFCVWMRQHHPVKDGSQASLFVFDISSPPVEEADGSGRARYGGGGGHEFFSVWYDIPRPEVLRPVVVEQPGRADLLPRLAPPRRRLAPHPAHVPRPQAGTAGAQGHDQPVHRRAARRIRRARRGVQPAAHGAGAHRCTEPRPGKQRHR</sequence>
<reference evidence="2 3" key="1">
    <citation type="journal article" date="2012" name="Genome Biol.">
        <title>Genome and low-iron response of an oceanic diatom adapted to chronic iron limitation.</title>
        <authorList>
            <person name="Lommer M."/>
            <person name="Specht M."/>
            <person name="Roy A.S."/>
            <person name="Kraemer L."/>
            <person name="Andreson R."/>
            <person name="Gutowska M.A."/>
            <person name="Wolf J."/>
            <person name="Bergner S.V."/>
            <person name="Schilhabel M.B."/>
            <person name="Klostermeier U.C."/>
            <person name="Beiko R.G."/>
            <person name="Rosenstiel P."/>
            <person name="Hippler M."/>
            <person name="Laroche J."/>
        </authorList>
    </citation>
    <scope>NUCLEOTIDE SEQUENCE [LARGE SCALE GENOMIC DNA]</scope>
    <source>
        <strain evidence="2 3">CCMP1005</strain>
    </source>
</reference>
<accession>K0R4R5</accession>
<dbReference type="Proteomes" id="UP000266841">
    <property type="component" value="Unassembled WGS sequence"/>
</dbReference>
<proteinExistence type="predicted"/>
<dbReference type="eggNOG" id="ENOG502QZ3M">
    <property type="taxonomic scope" value="Eukaryota"/>
</dbReference>
<feature type="non-terminal residue" evidence="2">
    <location>
        <position position="1"/>
    </location>
</feature>
<dbReference type="EMBL" id="AGNL01047587">
    <property type="protein sequence ID" value="EJK46714.1"/>
    <property type="molecule type" value="Genomic_DNA"/>
</dbReference>
<keyword evidence="3" id="KW-1185">Reference proteome</keyword>
<feature type="compositionally biased region" description="Acidic residues" evidence="1">
    <location>
        <begin position="349"/>
        <end position="360"/>
    </location>
</feature>
<comment type="caution">
    <text evidence="2">The sequence shown here is derived from an EMBL/GenBank/DDBJ whole genome shotgun (WGS) entry which is preliminary data.</text>
</comment>
<evidence type="ECO:0000256" key="1">
    <source>
        <dbReference type="SAM" id="MobiDB-lite"/>
    </source>
</evidence>
<dbReference type="OrthoDB" id="10648291at2759"/>
<evidence type="ECO:0000313" key="2">
    <source>
        <dbReference type="EMBL" id="EJK46714.1"/>
    </source>
</evidence>
<organism evidence="2 3">
    <name type="scientific">Thalassiosira oceanica</name>
    <name type="common">Marine diatom</name>
    <dbReference type="NCBI Taxonomy" id="159749"/>
    <lineage>
        <taxon>Eukaryota</taxon>
        <taxon>Sar</taxon>
        <taxon>Stramenopiles</taxon>
        <taxon>Ochrophyta</taxon>
        <taxon>Bacillariophyta</taxon>
        <taxon>Coscinodiscophyceae</taxon>
        <taxon>Thalassiosirophycidae</taxon>
        <taxon>Thalassiosirales</taxon>
        <taxon>Thalassiosiraceae</taxon>
        <taxon>Thalassiosira</taxon>
    </lineage>
</organism>
<feature type="compositionally biased region" description="Basic residues" evidence="1">
    <location>
        <begin position="272"/>
        <end position="287"/>
    </location>
</feature>